<reference evidence="2 3" key="1">
    <citation type="submission" date="2024-02" db="EMBL/GenBank/DDBJ databases">
        <title>De novo assembly and annotation of 12 fungi associated with fruit tree decline syndrome in Ontario, Canada.</title>
        <authorList>
            <person name="Sulman M."/>
            <person name="Ellouze W."/>
            <person name="Ilyukhin E."/>
        </authorList>
    </citation>
    <scope>NUCLEOTIDE SEQUENCE [LARGE SCALE GENOMIC DNA]</scope>
    <source>
        <strain evidence="2 3">M169</strain>
    </source>
</reference>
<comment type="caution">
    <text evidence="2">The sequence shown here is derived from an EMBL/GenBank/DDBJ whole genome shotgun (WGS) entry which is preliminary data.</text>
</comment>
<dbReference type="Proteomes" id="UP001430848">
    <property type="component" value="Unassembled WGS sequence"/>
</dbReference>
<organism evidence="2 3">
    <name type="scientific">Diaporthe eres</name>
    <name type="common">Phomopsis oblonga</name>
    <dbReference type="NCBI Taxonomy" id="83184"/>
    <lineage>
        <taxon>Eukaryota</taxon>
        <taxon>Fungi</taxon>
        <taxon>Dikarya</taxon>
        <taxon>Ascomycota</taxon>
        <taxon>Pezizomycotina</taxon>
        <taxon>Sordariomycetes</taxon>
        <taxon>Sordariomycetidae</taxon>
        <taxon>Diaporthales</taxon>
        <taxon>Diaporthaceae</taxon>
        <taxon>Diaporthe</taxon>
        <taxon>Diaporthe eres species complex</taxon>
    </lineage>
</organism>
<proteinExistence type="predicted"/>
<dbReference type="EMBL" id="JAKNSF020000146">
    <property type="protein sequence ID" value="KAK7711254.1"/>
    <property type="molecule type" value="Genomic_DNA"/>
</dbReference>
<evidence type="ECO:0000256" key="1">
    <source>
        <dbReference type="SAM" id="Phobius"/>
    </source>
</evidence>
<dbReference type="PANTHER" id="PTHR35394:SF5">
    <property type="entry name" value="DUF3176 DOMAIN-CONTAINING PROTEIN"/>
    <property type="match status" value="1"/>
</dbReference>
<protein>
    <submittedName>
        <fullName evidence="2">Uncharacterized protein</fullName>
    </submittedName>
</protein>
<keyword evidence="1" id="KW-0812">Transmembrane</keyword>
<accession>A0ABR1NQI2</accession>
<keyword evidence="3" id="KW-1185">Reference proteome</keyword>
<feature type="transmembrane region" description="Helical" evidence="1">
    <location>
        <begin position="220"/>
        <end position="245"/>
    </location>
</feature>
<name>A0ABR1NQI2_DIAER</name>
<gene>
    <name evidence="2" type="ORF">SLS63_012687</name>
</gene>
<sequence>MILCMDAMILPRTTPGAAEAMALPRRVNETIVEESSLDQIWGFGDPSTTIDGIEKIPPLLGLLDLHCITSADRRNLIRNGYDLANAGRWLPYNTTFNASNPVNASSPFPESLLANECLYIITPFFIEAFSGETLWPFLIGNVTRSVAEPASPIHAYIFEGTEQLLHLYNSGNVSMESIRDTFANLAQALTLWVRSNGDPVHSRRAEGDVIHYAVCVRVTWAWISLPAALAGLALMMLALTVATTARRAVPMWKLFPLAVLLCGPAGDDWVDRDLLVANTSKAGCTNKNRETKTKERKNV</sequence>
<keyword evidence="1" id="KW-0472">Membrane</keyword>
<dbReference type="PANTHER" id="PTHR35394">
    <property type="entry name" value="DUF3176 DOMAIN-CONTAINING PROTEIN"/>
    <property type="match status" value="1"/>
</dbReference>
<keyword evidence="1" id="KW-1133">Transmembrane helix</keyword>
<evidence type="ECO:0000313" key="3">
    <source>
        <dbReference type="Proteomes" id="UP001430848"/>
    </source>
</evidence>
<evidence type="ECO:0000313" key="2">
    <source>
        <dbReference type="EMBL" id="KAK7711254.1"/>
    </source>
</evidence>